<gene>
    <name evidence="8" type="ORF">N7476_009337</name>
</gene>
<dbReference type="InterPro" id="IPR002938">
    <property type="entry name" value="FAD-bd"/>
</dbReference>
<dbReference type="SUPFAM" id="SSF160104">
    <property type="entry name" value="Acetoacetate decarboxylase-like"/>
    <property type="match status" value="1"/>
</dbReference>
<protein>
    <recommendedName>
        <fullName evidence="7">FAD-binding domain-containing protein</fullName>
    </recommendedName>
</protein>
<proteinExistence type="inferred from homology"/>
<reference evidence="8" key="1">
    <citation type="submission" date="2022-12" db="EMBL/GenBank/DDBJ databases">
        <authorList>
            <person name="Petersen C."/>
        </authorList>
    </citation>
    <scope>NUCLEOTIDE SEQUENCE</scope>
    <source>
        <strain evidence="8">IBT 21472</strain>
    </source>
</reference>
<evidence type="ECO:0000256" key="6">
    <source>
        <dbReference type="SAM" id="Phobius"/>
    </source>
</evidence>
<dbReference type="GO" id="GO:0016829">
    <property type="term" value="F:lyase activity"/>
    <property type="evidence" value="ECO:0007669"/>
    <property type="project" value="InterPro"/>
</dbReference>
<evidence type="ECO:0000313" key="8">
    <source>
        <dbReference type="EMBL" id="KAJ5302538.1"/>
    </source>
</evidence>
<evidence type="ECO:0000256" key="1">
    <source>
        <dbReference type="ARBA" id="ARBA00007992"/>
    </source>
</evidence>
<dbReference type="Proteomes" id="UP001147746">
    <property type="component" value="Unassembled WGS sequence"/>
</dbReference>
<reference evidence="8" key="2">
    <citation type="journal article" date="2023" name="IMA Fungus">
        <title>Comparative genomic study of the Penicillium genus elucidates a diverse pangenome and 15 lateral gene transfer events.</title>
        <authorList>
            <person name="Petersen C."/>
            <person name="Sorensen T."/>
            <person name="Nielsen M.R."/>
            <person name="Sondergaard T.E."/>
            <person name="Sorensen J.L."/>
            <person name="Fitzpatrick D.A."/>
            <person name="Frisvad J.C."/>
            <person name="Nielsen K.L."/>
        </authorList>
    </citation>
    <scope>NUCLEOTIDE SEQUENCE</scope>
    <source>
        <strain evidence="8">IBT 21472</strain>
    </source>
</reference>
<dbReference type="EMBL" id="JAPZBO010000009">
    <property type="protein sequence ID" value="KAJ5302538.1"/>
    <property type="molecule type" value="Genomic_DNA"/>
</dbReference>
<keyword evidence="6" id="KW-1133">Transmembrane helix</keyword>
<dbReference type="Pfam" id="PF06314">
    <property type="entry name" value="ADC"/>
    <property type="match status" value="1"/>
</dbReference>
<dbReference type="GO" id="GO:0004497">
    <property type="term" value="F:monooxygenase activity"/>
    <property type="evidence" value="ECO:0007669"/>
    <property type="project" value="UniProtKB-KW"/>
</dbReference>
<name>A0A9W9PRA8_9EURO</name>
<dbReference type="InterPro" id="IPR050493">
    <property type="entry name" value="FAD-dep_Monooxygenase_BioMet"/>
</dbReference>
<dbReference type="InterPro" id="IPR036188">
    <property type="entry name" value="FAD/NAD-bd_sf"/>
</dbReference>
<feature type="domain" description="FAD-binding" evidence="7">
    <location>
        <begin position="178"/>
        <end position="396"/>
    </location>
</feature>
<dbReference type="PANTHER" id="PTHR13789:SF261">
    <property type="entry name" value="HYDROXYLASE, PUTATIVE (AFU_ORTHOLOGUE AFUA_7G00590)-RELATED"/>
    <property type="match status" value="1"/>
</dbReference>
<dbReference type="SUPFAM" id="SSF51905">
    <property type="entry name" value="FAD/NAD(P)-binding domain"/>
    <property type="match status" value="1"/>
</dbReference>
<dbReference type="SUPFAM" id="SSF54373">
    <property type="entry name" value="FAD-linked reductases, C-terminal domain"/>
    <property type="match status" value="1"/>
</dbReference>
<keyword evidence="6" id="KW-0472">Membrane</keyword>
<dbReference type="AlphaFoldDB" id="A0A9W9PRA8"/>
<dbReference type="Pfam" id="PF13450">
    <property type="entry name" value="NAD_binding_8"/>
    <property type="match status" value="1"/>
</dbReference>
<keyword evidence="6" id="KW-0812">Transmembrane</keyword>
<dbReference type="Gene3D" id="2.40.400.10">
    <property type="entry name" value="Acetoacetate decarboxylase-like"/>
    <property type="match status" value="1"/>
</dbReference>
<comment type="similarity">
    <text evidence="1">Belongs to the paxM FAD-dependent monooxygenase family.</text>
</comment>
<sequence length="723" mass="80300">MTLKELKDTSDEGLRILIVGAGIGGLTAAIALRQQGHHVEVRLSSFRCLSLLSPGTKCEICKKLFERSRFANEVGAAIHLSPNANGVLQRLGFDATKFGAVEAEQLREYKPSGEPVHIAELKKAAGMWRHLQRWLLVHRAHFHEGLKAFAQAPGRGHPAILHTATKVTDIDPHAATVTLEDGTVITGDVLIGADGVHSLTRTKLPVNHSPFSSGKNAFRFLITRQQALDDPDTNSVAQDFGAVDMWDSSDRRVVIYPCDNNNLLNFVCIHPDSMTTIDAGGDSYNQQIGKDTLLEVFKDFSPQVKKLLEKADPATLKLWPLLDMETLPEWVHGKLAVLGDAAHPFLPYRASGGAMAIEDAVSLAVMLPRGVEKGDVEERLKVYQIARHGRATTIQQMTRESAQLISMEKAMAMVGYIYGHDEFDHSAQVLRKYLWSKNPHMYWRQPIVFGPMPGPRQDWMGNDRALKSVESTFMTASIKFKTSRTLLQNLFPNDRYSFTSPSTVARASFSQTTLNGMDWLGGGGYRHIGLYIHGVQYKKENGEVLKGTYMPILFENLADPIVSGREELGMPKLYTAIDVHERRSSYRLQTSWQGAVWGHFEFEDLEDQDPGADKGTIGGEDDDGILVYRYIPKVGRDTKGEAEAEYPVFVPHAQESKVVPSEVTRLRRTKNAKVEISGLGWDALPTLHHVVERLAEIPIDEVIDAKITEGRGVPDVSSAQRIE</sequence>
<keyword evidence="5" id="KW-0503">Monooxygenase</keyword>
<keyword evidence="3" id="KW-0274">FAD</keyword>
<evidence type="ECO:0000256" key="5">
    <source>
        <dbReference type="ARBA" id="ARBA00023033"/>
    </source>
</evidence>
<dbReference type="FunFam" id="2.40.400.10:FF:000001">
    <property type="entry name" value="FAD binding domain protein"/>
    <property type="match status" value="1"/>
</dbReference>
<keyword evidence="9" id="KW-1185">Reference proteome</keyword>
<dbReference type="Gene3D" id="3.30.9.30">
    <property type="match status" value="1"/>
</dbReference>
<dbReference type="Pfam" id="PF01494">
    <property type="entry name" value="FAD_binding_3"/>
    <property type="match status" value="1"/>
</dbReference>
<evidence type="ECO:0000256" key="3">
    <source>
        <dbReference type="ARBA" id="ARBA00022827"/>
    </source>
</evidence>
<dbReference type="InterPro" id="IPR023375">
    <property type="entry name" value="ADC_dom_sf"/>
</dbReference>
<organism evidence="8 9">
    <name type="scientific">Penicillium atrosanguineum</name>
    <dbReference type="NCBI Taxonomy" id="1132637"/>
    <lineage>
        <taxon>Eukaryota</taxon>
        <taxon>Fungi</taxon>
        <taxon>Dikarya</taxon>
        <taxon>Ascomycota</taxon>
        <taxon>Pezizomycotina</taxon>
        <taxon>Eurotiomycetes</taxon>
        <taxon>Eurotiomycetidae</taxon>
        <taxon>Eurotiales</taxon>
        <taxon>Aspergillaceae</taxon>
        <taxon>Penicillium</taxon>
    </lineage>
</organism>
<evidence type="ECO:0000259" key="7">
    <source>
        <dbReference type="Pfam" id="PF01494"/>
    </source>
</evidence>
<dbReference type="PRINTS" id="PR00420">
    <property type="entry name" value="RNGMNOXGNASE"/>
</dbReference>
<evidence type="ECO:0000313" key="9">
    <source>
        <dbReference type="Proteomes" id="UP001147746"/>
    </source>
</evidence>
<evidence type="ECO:0000256" key="2">
    <source>
        <dbReference type="ARBA" id="ARBA00022630"/>
    </source>
</evidence>
<feature type="transmembrane region" description="Helical" evidence="6">
    <location>
        <begin position="12"/>
        <end position="32"/>
    </location>
</feature>
<dbReference type="InterPro" id="IPR010451">
    <property type="entry name" value="Acetoacetate_decarboxylase"/>
</dbReference>
<accession>A0A9W9PRA8</accession>
<dbReference type="GO" id="GO:0071949">
    <property type="term" value="F:FAD binding"/>
    <property type="evidence" value="ECO:0007669"/>
    <property type="project" value="InterPro"/>
</dbReference>
<dbReference type="Gene3D" id="3.50.50.60">
    <property type="entry name" value="FAD/NAD(P)-binding domain"/>
    <property type="match status" value="1"/>
</dbReference>
<keyword evidence="4" id="KW-0560">Oxidoreductase</keyword>
<evidence type="ECO:0000256" key="4">
    <source>
        <dbReference type="ARBA" id="ARBA00023002"/>
    </source>
</evidence>
<comment type="caution">
    <text evidence="8">The sequence shown here is derived from an EMBL/GenBank/DDBJ whole genome shotgun (WGS) entry which is preliminary data.</text>
</comment>
<keyword evidence="2" id="KW-0285">Flavoprotein</keyword>
<dbReference type="PANTHER" id="PTHR13789">
    <property type="entry name" value="MONOOXYGENASE"/>
    <property type="match status" value="1"/>
</dbReference>